<organism evidence="1 2">
    <name type="scientific">Boletus edulis BED1</name>
    <dbReference type="NCBI Taxonomy" id="1328754"/>
    <lineage>
        <taxon>Eukaryota</taxon>
        <taxon>Fungi</taxon>
        <taxon>Dikarya</taxon>
        <taxon>Basidiomycota</taxon>
        <taxon>Agaricomycotina</taxon>
        <taxon>Agaricomycetes</taxon>
        <taxon>Agaricomycetidae</taxon>
        <taxon>Boletales</taxon>
        <taxon>Boletineae</taxon>
        <taxon>Boletaceae</taxon>
        <taxon>Boletoideae</taxon>
        <taxon>Boletus</taxon>
    </lineage>
</organism>
<sequence length="73" mass="8162">HIVCELQLIFRPIPLRGLQGVQWSTKFLAYVMKLDLVPVHGRDFDKVTGMHVVKCSTRACGTPMGDVIPLSQL</sequence>
<dbReference type="Proteomes" id="UP001194468">
    <property type="component" value="Unassembled WGS sequence"/>
</dbReference>
<reference evidence="1" key="2">
    <citation type="journal article" date="2020" name="Nat. Commun.">
        <title>Large-scale genome sequencing of mycorrhizal fungi provides insights into the early evolution of symbiotic traits.</title>
        <authorList>
            <person name="Miyauchi S."/>
            <person name="Kiss E."/>
            <person name="Kuo A."/>
            <person name="Drula E."/>
            <person name="Kohler A."/>
            <person name="Sanchez-Garcia M."/>
            <person name="Morin E."/>
            <person name="Andreopoulos B."/>
            <person name="Barry K.W."/>
            <person name="Bonito G."/>
            <person name="Buee M."/>
            <person name="Carver A."/>
            <person name="Chen C."/>
            <person name="Cichocki N."/>
            <person name="Clum A."/>
            <person name="Culley D."/>
            <person name="Crous P.W."/>
            <person name="Fauchery L."/>
            <person name="Girlanda M."/>
            <person name="Hayes R.D."/>
            <person name="Keri Z."/>
            <person name="LaButti K."/>
            <person name="Lipzen A."/>
            <person name="Lombard V."/>
            <person name="Magnuson J."/>
            <person name="Maillard F."/>
            <person name="Murat C."/>
            <person name="Nolan M."/>
            <person name="Ohm R.A."/>
            <person name="Pangilinan J."/>
            <person name="Pereira M.F."/>
            <person name="Perotto S."/>
            <person name="Peter M."/>
            <person name="Pfister S."/>
            <person name="Riley R."/>
            <person name="Sitrit Y."/>
            <person name="Stielow J.B."/>
            <person name="Szollosi G."/>
            <person name="Zifcakova L."/>
            <person name="Stursova M."/>
            <person name="Spatafora J.W."/>
            <person name="Tedersoo L."/>
            <person name="Vaario L.M."/>
            <person name="Yamada A."/>
            <person name="Yan M."/>
            <person name="Wang P."/>
            <person name="Xu J."/>
            <person name="Bruns T."/>
            <person name="Baldrian P."/>
            <person name="Vilgalys R."/>
            <person name="Dunand C."/>
            <person name="Henrissat B."/>
            <person name="Grigoriev I.V."/>
            <person name="Hibbett D."/>
            <person name="Nagy L.G."/>
            <person name="Martin F.M."/>
        </authorList>
    </citation>
    <scope>NUCLEOTIDE SEQUENCE</scope>
    <source>
        <strain evidence="1">BED1</strain>
    </source>
</reference>
<comment type="caution">
    <text evidence="1">The sequence shown here is derived from an EMBL/GenBank/DDBJ whole genome shotgun (WGS) entry which is preliminary data.</text>
</comment>
<dbReference type="EMBL" id="WHUW01000015">
    <property type="protein sequence ID" value="KAF8438799.1"/>
    <property type="molecule type" value="Genomic_DNA"/>
</dbReference>
<name>A0AAD4BS49_BOLED</name>
<reference evidence="1" key="1">
    <citation type="submission" date="2019-10" db="EMBL/GenBank/DDBJ databases">
        <authorList>
            <consortium name="DOE Joint Genome Institute"/>
            <person name="Kuo A."/>
            <person name="Miyauchi S."/>
            <person name="Kiss E."/>
            <person name="Drula E."/>
            <person name="Kohler A."/>
            <person name="Sanchez-Garcia M."/>
            <person name="Andreopoulos B."/>
            <person name="Barry K.W."/>
            <person name="Bonito G."/>
            <person name="Buee M."/>
            <person name="Carver A."/>
            <person name="Chen C."/>
            <person name="Cichocki N."/>
            <person name="Clum A."/>
            <person name="Culley D."/>
            <person name="Crous P.W."/>
            <person name="Fauchery L."/>
            <person name="Girlanda M."/>
            <person name="Hayes R."/>
            <person name="Keri Z."/>
            <person name="LaButti K."/>
            <person name="Lipzen A."/>
            <person name="Lombard V."/>
            <person name="Magnuson J."/>
            <person name="Maillard F."/>
            <person name="Morin E."/>
            <person name="Murat C."/>
            <person name="Nolan M."/>
            <person name="Ohm R."/>
            <person name="Pangilinan J."/>
            <person name="Pereira M."/>
            <person name="Perotto S."/>
            <person name="Peter M."/>
            <person name="Riley R."/>
            <person name="Sitrit Y."/>
            <person name="Stielow B."/>
            <person name="Szollosi G."/>
            <person name="Zifcakova L."/>
            <person name="Stursova M."/>
            <person name="Spatafora J.W."/>
            <person name="Tedersoo L."/>
            <person name="Vaario L.-M."/>
            <person name="Yamada A."/>
            <person name="Yan M."/>
            <person name="Wang P."/>
            <person name="Xu J."/>
            <person name="Bruns T."/>
            <person name="Baldrian P."/>
            <person name="Vilgalys R."/>
            <person name="Henrissat B."/>
            <person name="Grigoriev I.V."/>
            <person name="Hibbett D."/>
            <person name="Nagy L.G."/>
            <person name="Martin F.M."/>
        </authorList>
    </citation>
    <scope>NUCLEOTIDE SEQUENCE</scope>
    <source>
        <strain evidence="1">BED1</strain>
    </source>
</reference>
<evidence type="ECO:0000313" key="1">
    <source>
        <dbReference type="EMBL" id="KAF8438799.1"/>
    </source>
</evidence>
<keyword evidence="2" id="KW-1185">Reference proteome</keyword>
<gene>
    <name evidence="1" type="ORF">L210DRAFT_853394</name>
</gene>
<feature type="non-terminal residue" evidence="1">
    <location>
        <position position="1"/>
    </location>
</feature>
<evidence type="ECO:0000313" key="2">
    <source>
        <dbReference type="Proteomes" id="UP001194468"/>
    </source>
</evidence>
<accession>A0AAD4BS49</accession>
<dbReference type="AlphaFoldDB" id="A0AAD4BS49"/>
<protein>
    <submittedName>
        <fullName evidence="1">Uncharacterized protein</fullName>
    </submittedName>
</protein>
<proteinExistence type="predicted"/>